<keyword evidence="3" id="KW-1185">Reference proteome</keyword>
<evidence type="ECO:0000256" key="1">
    <source>
        <dbReference type="SAM" id="MobiDB-lite"/>
    </source>
</evidence>
<feature type="compositionally biased region" description="Acidic residues" evidence="1">
    <location>
        <begin position="302"/>
        <end position="315"/>
    </location>
</feature>
<protein>
    <submittedName>
        <fullName evidence="2">Uncharacterized protein</fullName>
    </submittedName>
</protein>
<evidence type="ECO:0000313" key="2">
    <source>
        <dbReference type="EMBL" id="KAF6787050.1"/>
    </source>
</evidence>
<reference evidence="2 3" key="1">
    <citation type="journal article" date="2020" name="Phytopathology">
        <title>Genome Sequence Resources of Colletotrichum truncatum, C. plurivorum, C. musicola, and C. sojae: Four Species Pathogenic to Soybean (Glycine max).</title>
        <authorList>
            <person name="Rogerio F."/>
            <person name="Boufleur T.R."/>
            <person name="Ciampi-Guillardi M."/>
            <person name="Sukno S.A."/>
            <person name="Thon M.R."/>
            <person name="Massola Junior N.S."/>
            <person name="Baroncelli R."/>
        </authorList>
    </citation>
    <scope>NUCLEOTIDE SEQUENCE [LARGE SCALE GENOMIC DNA]</scope>
    <source>
        <strain evidence="2 3">LFN0009</strain>
    </source>
</reference>
<feature type="region of interest" description="Disordered" evidence="1">
    <location>
        <begin position="269"/>
        <end position="339"/>
    </location>
</feature>
<feature type="non-terminal residue" evidence="2">
    <location>
        <position position="1085"/>
    </location>
</feature>
<comment type="caution">
    <text evidence="2">The sequence shown here is derived from an EMBL/GenBank/DDBJ whole genome shotgun (WGS) entry which is preliminary data.</text>
</comment>
<organism evidence="2 3">
    <name type="scientific">Colletotrichum sojae</name>
    <dbReference type="NCBI Taxonomy" id="2175907"/>
    <lineage>
        <taxon>Eukaryota</taxon>
        <taxon>Fungi</taxon>
        <taxon>Dikarya</taxon>
        <taxon>Ascomycota</taxon>
        <taxon>Pezizomycotina</taxon>
        <taxon>Sordariomycetes</taxon>
        <taxon>Hypocreomycetidae</taxon>
        <taxon>Glomerellales</taxon>
        <taxon>Glomerellaceae</taxon>
        <taxon>Colletotrichum</taxon>
        <taxon>Colletotrichum orchidearum species complex</taxon>
    </lineage>
</organism>
<gene>
    <name evidence="2" type="ORF">CSOJ01_15320</name>
</gene>
<accession>A0A8H6IMT6</accession>
<feature type="compositionally biased region" description="Acidic residues" evidence="1">
    <location>
        <begin position="283"/>
        <end position="292"/>
    </location>
</feature>
<sequence>MNAASTTEDDLSDEESWKAARPSTVHDELFESDEESSQQEDPRRDGRFGRVWAIDHASGHHKFRGGAQAKAADAFFPQFFLDFLSIVGRPGCAIARPDGPIFDNITVSFQRWAAPYSAKHVGGIPFDITGRTFRIAQAATREVWFIIMHPIVGEMTELPGLGSGRRARDTAAERSGMPVELARQLAAYITAVFQSSELLGEGVEPCWRPGGKHSQRISSTRWATFQQVFMDGWTAWATGHDAESFWRKHKPAFHAYDYGANIEIPVSTTLESLPRERHVPQDTDSEQEEDDGPTTSDGRDDGSEEEEEDEEEEDEGPRNNRQDGRSQASSGAPYGPYQHMIRDSEGIQKLVDELEARFDLESIATISYALAVCLNYTTTANETRCLLADRNMLAEEYSSSRDFTFYPQAFHPTYGNFSSSRPPSFLNSLTTAMRGNMSDRNEGADVLSFGYFQGYSNIKRSVRHSPHDLLATKGYATAAMAVPASHAAATALSSRRRETFLRTIRGQATPDNPQASKPFARERQQIQVAIDGEEVAYRLEQVVSLDVRHMLSSERTFPAIIRPIFQLMRFFLVETDSYVHIFRTTPLPTFPRIMCAYSRLFELAIDEMERRFVLGGERGLDLALSEAVAVLDRLGGYLFTGHDRHLPKSVLRPLGTIDSLQHGAWPYINPAVLDLGASDPTRAAVNLGSWPRDAKTGRLLLLHVRELNYHYGAHIASNREVEIHFALMGNAALGSRSAIAEFATQLLQELWIPQTKQFITQQLRRRLHQGGEVVGAHPITSGDIKACEAAVAAWEAADNAFTWEALQRLKAGLKPGGSRGKMTLSRTRTRIDFVRELLRVISSKKGIETHAPKSATWPLPLQLAMAKKAETTAGIDYEEWAGVLGSQMLAARIEWVPDTVKGRITSRNVARLQGQEGLQPALLGSAGSLRREAQEAEIKHEKAQRDRRARSGPATIDFGCRFPFTNIPPLVQAGFERAKATFAGRGDSKVLDHYQLAMDCLATNIDDPLCQLMLATALTVSSSSETPEAVPGKQGLGTTHKRKEPGQLALVMVTRMMWFLYPTSFPWAKGSGGTAYDVPEMTKKI</sequence>
<dbReference type="AlphaFoldDB" id="A0A8H6IMT6"/>
<name>A0A8H6IMT6_9PEZI</name>
<dbReference type="Proteomes" id="UP000652219">
    <property type="component" value="Unassembled WGS sequence"/>
</dbReference>
<proteinExistence type="predicted"/>
<feature type="region of interest" description="Disordered" evidence="1">
    <location>
        <begin position="1"/>
        <end position="45"/>
    </location>
</feature>
<dbReference type="EMBL" id="WIGN01000619">
    <property type="protein sequence ID" value="KAF6787050.1"/>
    <property type="molecule type" value="Genomic_DNA"/>
</dbReference>
<evidence type="ECO:0000313" key="3">
    <source>
        <dbReference type="Proteomes" id="UP000652219"/>
    </source>
</evidence>